<sequence>MSSDPLLRRPHTLFDCPNLLDHANASMAVNDGQKGNENDHNSNFTEWGSNLPTNVWRRWTVLVFRISVAHVRLVYLDKVLVIDGDLDKEASHLSLRDNNFLANSLFFLSCEYQEWLGFSKSLIYHRSSGFVTWMFLDSVGGNRRADAYARGNNSILEVLLELQVITGVYSAALVTIPSCNAVGSTAVSPLELSRHIKTDTKLAKGVS</sequence>
<gene>
    <name evidence="1" type="ORF">RRG08_036449</name>
</gene>
<name>A0AAE1DHG0_9GAST</name>
<evidence type="ECO:0000313" key="2">
    <source>
        <dbReference type="Proteomes" id="UP001283361"/>
    </source>
</evidence>
<evidence type="ECO:0000313" key="1">
    <source>
        <dbReference type="EMBL" id="KAK3770849.1"/>
    </source>
</evidence>
<proteinExistence type="predicted"/>
<comment type="caution">
    <text evidence="1">The sequence shown here is derived from an EMBL/GenBank/DDBJ whole genome shotgun (WGS) entry which is preliminary data.</text>
</comment>
<accession>A0AAE1DHG0</accession>
<dbReference type="AlphaFoldDB" id="A0AAE1DHG0"/>
<dbReference type="Proteomes" id="UP001283361">
    <property type="component" value="Unassembled WGS sequence"/>
</dbReference>
<protein>
    <submittedName>
        <fullName evidence="1">Uncharacterized protein</fullName>
    </submittedName>
</protein>
<dbReference type="EMBL" id="JAWDGP010003786">
    <property type="protein sequence ID" value="KAK3770849.1"/>
    <property type="molecule type" value="Genomic_DNA"/>
</dbReference>
<organism evidence="1 2">
    <name type="scientific">Elysia crispata</name>
    <name type="common">lettuce slug</name>
    <dbReference type="NCBI Taxonomy" id="231223"/>
    <lineage>
        <taxon>Eukaryota</taxon>
        <taxon>Metazoa</taxon>
        <taxon>Spiralia</taxon>
        <taxon>Lophotrochozoa</taxon>
        <taxon>Mollusca</taxon>
        <taxon>Gastropoda</taxon>
        <taxon>Heterobranchia</taxon>
        <taxon>Euthyneura</taxon>
        <taxon>Panpulmonata</taxon>
        <taxon>Sacoglossa</taxon>
        <taxon>Placobranchoidea</taxon>
        <taxon>Plakobranchidae</taxon>
        <taxon>Elysia</taxon>
    </lineage>
</organism>
<keyword evidence="2" id="KW-1185">Reference proteome</keyword>
<reference evidence="1" key="1">
    <citation type="journal article" date="2023" name="G3 (Bethesda)">
        <title>A reference genome for the long-term kleptoplast-retaining sea slug Elysia crispata morphotype clarki.</title>
        <authorList>
            <person name="Eastman K.E."/>
            <person name="Pendleton A.L."/>
            <person name="Shaikh M.A."/>
            <person name="Suttiyut T."/>
            <person name="Ogas R."/>
            <person name="Tomko P."/>
            <person name="Gavelis G."/>
            <person name="Widhalm J.R."/>
            <person name="Wisecaver J.H."/>
        </authorList>
    </citation>
    <scope>NUCLEOTIDE SEQUENCE</scope>
    <source>
        <strain evidence="1">ECLA1</strain>
    </source>
</reference>